<sequence>MTAPFPFPSLPGSACTELPRPRLAAQTNLGDPTPTFPVSLVPFGLTNIFHQRRDERHRPTSISASTQIDTFFNCHTTCKRAAGRLRTASSQCLPPCIPATTGPVPAVGSEHPNPANIHRGKRPGGAAQTLMTAAIGGPSTANCAPHRPSGHHFCTPPLPSAPSHWSSVPNFPNGEALPSAQPARTHIH</sequence>
<comment type="caution">
    <text evidence="2">The sequence shown here is derived from an EMBL/GenBank/DDBJ whole genome shotgun (WGS) entry which is preliminary data.</text>
</comment>
<dbReference type="AlphaFoldDB" id="A0AA40CQP1"/>
<feature type="region of interest" description="Disordered" evidence="1">
    <location>
        <begin position="164"/>
        <end position="188"/>
    </location>
</feature>
<dbReference type="Proteomes" id="UP001174936">
    <property type="component" value="Unassembled WGS sequence"/>
</dbReference>
<gene>
    <name evidence="2" type="ORF">B0T16DRAFT_414736</name>
</gene>
<proteinExistence type="predicted"/>
<reference evidence="2" key="1">
    <citation type="submission" date="2023-06" db="EMBL/GenBank/DDBJ databases">
        <title>Genome-scale phylogeny and comparative genomics of the fungal order Sordariales.</title>
        <authorList>
            <consortium name="Lawrence Berkeley National Laboratory"/>
            <person name="Hensen N."/>
            <person name="Bonometti L."/>
            <person name="Westerberg I."/>
            <person name="Brannstrom I.O."/>
            <person name="Guillou S."/>
            <person name="Cros-Aarteil S."/>
            <person name="Calhoun S."/>
            <person name="Haridas S."/>
            <person name="Kuo A."/>
            <person name="Mondo S."/>
            <person name="Pangilinan J."/>
            <person name="Riley R."/>
            <person name="Labutti K."/>
            <person name="Andreopoulos B."/>
            <person name="Lipzen A."/>
            <person name="Chen C."/>
            <person name="Yanf M."/>
            <person name="Daum C."/>
            <person name="Ng V."/>
            <person name="Clum A."/>
            <person name="Steindorff A."/>
            <person name="Ohm R."/>
            <person name="Martin F."/>
            <person name="Silar P."/>
            <person name="Natvig D."/>
            <person name="Lalanne C."/>
            <person name="Gautier V."/>
            <person name="Ament-Velasquez S.L."/>
            <person name="Kruys A."/>
            <person name="Hutchinson M.I."/>
            <person name="Powell A.J."/>
            <person name="Barry K."/>
            <person name="Miller A.N."/>
            <person name="Grigoriev I.V."/>
            <person name="Debuchy R."/>
            <person name="Gladieux P."/>
            <person name="Thoren M.H."/>
            <person name="Johannesson H."/>
        </authorList>
    </citation>
    <scope>NUCLEOTIDE SEQUENCE</scope>
    <source>
        <strain evidence="2">SMH2532-1</strain>
    </source>
</reference>
<evidence type="ECO:0000256" key="1">
    <source>
        <dbReference type="SAM" id="MobiDB-lite"/>
    </source>
</evidence>
<keyword evidence="3" id="KW-1185">Reference proteome</keyword>
<organism evidence="2 3">
    <name type="scientific">Cercophora newfieldiana</name>
    <dbReference type="NCBI Taxonomy" id="92897"/>
    <lineage>
        <taxon>Eukaryota</taxon>
        <taxon>Fungi</taxon>
        <taxon>Dikarya</taxon>
        <taxon>Ascomycota</taxon>
        <taxon>Pezizomycotina</taxon>
        <taxon>Sordariomycetes</taxon>
        <taxon>Sordariomycetidae</taxon>
        <taxon>Sordariales</taxon>
        <taxon>Lasiosphaeriaceae</taxon>
        <taxon>Cercophora</taxon>
    </lineage>
</organism>
<dbReference type="EMBL" id="JAULSV010000004">
    <property type="protein sequence ID" value="KAK0647137.1"/>
    <property type="molecule type" value="Genomic_DNA"/>
</dbReference>
<protein>
    <submittedName>
        <fullName evidence="2">Uncharacterized protein</fullName>
    </submittedName>
</protein>
<name>A0AA40CQP1_9PEZI</name>
<accession>A0AA40CQP1</accession>
<evidence type="ECO:0000313" key="2">
    <source>
        <dbReference type="EMBL" id="KAK0647137.1"/>
    </source>
</evidence>
<evidence type="ECO:0000313" key="3">
    <source>
        <dbReference type="Proteomes" id="UP001174936"/>
    </source>
</evidence>